<feature type="domain" description="FlgD Tudor-like" evidence="7">
    <location>
        <begin position="91"/>
        <end position="232"/>
    </location>
</feature>
<organism evidence="8 9">
    <name type="scientific">Kerstersia gyiorum</name>
    <dbReference type="NCBI Taxonomy" id="206506"/>
    <lineage>
        <taxon>Bacteria</taxon>
        <taxon>Pseudomonadati</taxon>
        <taxon>Pseudomonadota</taxon>
        <taxon>Betaproteobacteria</taxon>
        <taxon>Burkholderiales</taxon>
        <taxon>Alcaligenaceae</taxon>
        <taxon>Kerstersia</taxon>
    </lineage>
</organism>
<feature type="domain" description="FlgD/Vpr Ig-like" evidence="6">
    <location>
        <begin position="123"/>
        <end position="191"/>
    </location>
</feature>
<dbReference type="AlphaFoldDB" id="A0A171KRD4"/>
<keyword evidence="9" id="KW-1185">Reference proteome</keyword>
<dbReference type="Pfam" id="PF13860">
    <property type="entry name" value="FlgD_ig"/>
    <property type="match status" value="1"/>
</dbReference>
<dbReference type="STRING" id="206506.AAV32_11450"/>
<gene>
    <name evidence="8" type="primary">flgD</name>
    <name evidence="8" type="ORF">AAV32_11450</name>
</gene>
<dbReference type="Gene3D" id="2.30.30.910">
    <property type="match status" value="1"/>
</dbReference>
<sequence>MGTIVDGSNAASVDSRSLAVSTAQASTDNLMADTQDRFLTLLVTQMQNQDPLNPMDNAQVTSQIAQLSTVAGVNQLNSTLLALSGQLDVGQSMQAAALVGKDVLVPGSKVLLGGADGDGGEVQSTPFGVDMQAPAAGVVVEVLDKNGTPVRRMELGTQAVGVVPLSWDGKDDAGATLPEGAYFVRVSATAADGSAVAAETLSYGQVKSVVYTTEGLRLDLGLAGQVSLFDIRQIM</sequence>
<evidence type="ECO:0000256" key="3">
    <source>
        <dbReference type="ARBA" id="ARBA00022795"/>
    </source>
</evidence>
<evidence type="ECO:0000313" key="8">
    <source>
        <dbReference type="EMBL" id="KKO71451.1"/>
    </source>
</evidence>
<evidence type="ECO:0000313" key="9">
    <source>
        <dbReference type="Proteomes" id="UP000078084"/>
    </source>
</evidence>
<comment type="function">
    <text evidence="4 5">Required for flagellar hook formation. May act as a scaffolding protein.</text>
</comment>
<dbReference type="EMBL" id="LBNE01000007">
    <property type="protein sequence ID" value="KKO71451.1"/>
    <property type="molecule type" value="Genomic_DNA"/>
</dbReference>
<dbReference type="RefSeq" id="WP_068371934.1">
    <property type="nucleotide sequence ID" value="NZ_CP169556.1"/>
</dbReference>
<proteinExistence type="inferred from homology"/>
<dbReference type="GO" id="GO:0044781">
    <property type="term" value="P:bacterial-type flagellum organization"/>
    <property type="evidence" value="ECO:0007669"/>
    <property type="project" value="UniProtKB-UniRule"/>
</dbReference>
<comment type="similarity">
    <text evidence="1 5">Belongs to the FlgD family.</text>
</comment>
<keyword evidence="8" id="KW-0966">Cell projection</keyword>
<evidence type="ECO:0000256" key="1">
    <source>
        <dbReference type="ARBA" id="ARBA00010577"/>
    </source>
</evidence>
<evidence type="ECO:0000256" key="5">
    <source>
        <dbReference type="RuleBase" id="RU362076"/>
    </source>
</evidence>
<dbReference type="Gene3D" id="2.60.40.4070">
    <property type="match status" value="1"/>
</dbReference>
<accession>A0A171KRD4</accession>
<dbReference type="Pfam" id="PF03963">
    <property type="entry name" value="FlgD"/>
    <property type="match status" value="1"/>
</dbReference>
<dbReference type="Pfam" id="PF13861">
    <property type="entry name" value="FLgD_tudor"/>
    <property type="match status" value="1"/>
</dbReference>
<keyword evidence="8" id="KW-0282">Flagellum</keyword>
<keyword evidence="3 5" id="KW-1005">Bacterial flagellum biogenesis</keyword>
<dbReference type="InterPro" id="IPR005648">
    <property type="entry name" value="FlgD"/>
</dbReference>
<evidence type="ECO:0000256" key="2">
    <source>
        <dbReference type="ARBA" id="ARBA00016013"/>
    </source>
</evidence>
<protein>
    <recommendedName>
        <fullName evidence="2 5">Basal-body rod modification protein FlgD</fullName>
    </recommendedName>
</protein>
<evidence type="ECO:0000259" key="6">
    <source>
        <dbReference type="Pfam" id="PF13860"/>
    </source>
</evidence>
<evidence type="ECO:0000259" key="7">
    <source>
        <dbReference type="Pfam" id="PF13861"/>
    </source>
</evidence>
<dbReference type="InterPro" id="IPR025963">
    <property type="entry name" value="FLgD_Tudor"/>
</dbReference>
<name>A0A171KRD4_9BURK</name>
<dbReference type="Proteomes" id="UP000078084">
    <property type="component" value="Unassembled WGS sequence"/>
</dbReference>
<dbReference type="InterPro" id="IPR025965">
    <property type="entry name" value="FlgD/Vpr_Ig-like"/>
</dbReference>
<evidence type="ECO:0000256" key="4">
    <source>
        <dbReference type="ARBA" id="ARBA00024746"/>
    </source>
</evidence>
<dbReference type="PATRIC" id="fig|206506.3.peg.2440"/>
<reference evidence="8 9" key="1">
    <citation type="submission" date="2015-04" db="EMBL/GenBank/DDBJ databases">
        <title>Genome sequence of Kerstersia gyiorum CG1.</title>
        <authorList>
            <person name="Greninger A.L."/>
            <person name="Kozyreva V."/>
            <person name="Chaturvedi V."/>
        </authorList>
    </citation>
    <scope>NUCLEOTIDE SEQUENCE [LARGE SCALE GENOMIC DNA]</scope>
    <source>
        <strain evidence="8 9">CG1</strain>
    </source>
</reference>
<keyword evidence="8" id="KW-0969">Cilium</keyword>
<comment type="caution">
    <text evidence="8">The sequence shown here is derived from an EMBL/GenBank/DDBJ whole genome shotgun (WGS) entry which is preliminary data.</text>
</comment>
<dbReference type="GeneID" id="99725726"/>